<dbReference type="Gene3D" id="2.60.120.590">
    <property type="entry name" value="Alpha-ketoglutarate-dependent dioxygenase AlkB-like"/>
    <property type="match status" value="1"/>
</dbReference>
<dbReference type="PROSITE" id="PS51471">
    <property type="entry name" value="FE2OG_OXY"/>
    <property type="match status" value="1"/>
</dbReference>
<protein>
    <recommendedName>
        <fullName evidence="3">Fe2OG dioxygenase domain-containing protein</fullName>
    </recommendedName>
</protein>
<feature type="compositionally biased region" description="Polar residues" evidence="2">
    <location>
        <begin position="277"/>
        <end position="291"/>
    </location>
</feature>
<comment type="caution">
    <text evidence="4">The sequence shown here is derived from an EMBL/GenBank/DDBJ whole genome shotgun (WGS) entry which is preliminary data.</text>
</comment>
<sequence>MSSSSPLLSDEGMNRVRRKKDFSHMDRVDGRPVNILQGLELHTAVFSPEEQRAIVAAVLDLQDRGRRGLLRERTYSEPRKWMRGKGRATIQFGCCYNYATDRDGNPPGIVRDSAVDPLPPLLAAMVRRLVLWRVLPRACVPDSCIVNIYDVDDCIPPHVDSHDFLRPFCTASFLAHCDILFGRSLKVLGPGEFGGAASTAINLPAGSVLVLAGNGADVAKHCVPAVPAKRISITFRKMDAAKVPFGLTPHALLHNLSAAAPPAVLRPAMTTTPPPQNTVGAAQGQSPSDVPFNLSTDEFPSLGASPLAVRPAMASTPLYRPLNTGAADQYSQSAAARAATPMPHQAATPQNKNRVAPATPGKSPGGVPFGLSTDEFPALGALPASGRRPGRR</sequence>
<reference evidence="4" key="1">
    <citation type="submission" date="2023-07" db="EMBL/GenBank/DDBJ databases">
        <title>A chromosome-level genome assembly of Lolium multiflorum.</title>
        <authorList>
            <person name="Chen Y."/>
            <person name="Copetti D."/>
            <person name="Kolliker R."/>
            <person name="Studer B."/>
        </authorList>
    </citation>
    <scope>NUCLEOTIDE SEQUENCE</scope>
    <source>
        <strain evidence="4">02402/16</strain>
        <tissue evidence="4">Leaf</tissue>
    </source>
</reference>
<dbReference type="EMBL" id="JAUUTY010000001">
    <property type="protein sequence ID" value="KAK1698664.1"/>
    <property type="molecule type" value="Genomic_DNA"/>
</dbReference>
<name>A0AAD8U6F8_LOLMU</name>
<dbReference type="GO" id="GO:0006402">
    <property type="term" value="P:mRNA catabolic process"/>
    <property type="evidence" value="ECO:0007669"/>
    <property type="project" value="InterPro"/>
</dbReference>
<evidence type="ECO:0000256" key="2">
    <source>
        <dbReference type="SAM" id="MobiDB-lite"/>
    </source>
</evidence>
<dbReference type="PANTHER" id="PTHR31447">
    <property type="entry name" value="HYDROXYPROLINE-RICH GLYCOPROTEIN FAMILY PROTEIN-RELATED"/>
    <property type="match status" value="1"/>
</dbReference>
<accession>A0AAD8U6F8</accession>
<organism evidence="4 5">
    <name type="scientific">Lolium multiflorum</name>
    <name type="common">Italian ryegrass</name>
    <name type="synonym">Lolium perenne subsp. multiflorum</name>
    <dbReference type="NCBI Taxonomy" id="4521"/>
    <lineage>
        <taxon>Eukaryota</taxon>
        <taxon>Viridiplantae</taxon>
        <taxon>Streptophyta</taxon>
        <taxon>Embryophyta</taxon>
        <taxon>Tracheophyta</taxon>
        <taxon>Spermatophyta</taxon>
        <taxon>Magnoliopsida</taxon>
        <taxon>Liliopsida</taxon>
        <taxon>Poales</taxon>
        <taxon>Poaceae</taxon>
        <taxon>BOP clade</taxon>
        <taxon>Pooideae</taxon>
        <taxon>Poodae</taxon>
        <taxon>Poeae</taxon>
        <taxon>Poeae Chloroplast Group 2 (Poeae type)</taxon>
        <taxon>Loliodinae</taxon>
        <taxon>Loliinae</taxon>
        <taxon>Lolium</taxon>
    </lineage>
</organism>
<dbReference type="Pfam" id="PF13532">
    <property type="entry name" value="2OG-FeII_Oxy_2"/>
    <property type="match status" value="1"/>
</dbReference>
<comment type="similarity">
    <text evidence="1">Belongs to the alkB family.</text>
</comment>
<dbReference type="InterPro" id="IPR037151">
    <property type="entry name" value="AlkB-like_sf"/>
</dbReference>
<evidence type="ECO:0000256" key="1">
    <source>
        <dbReference type="ARBA" id="ARBA00007879"/>
    </source>
</evidence>
<proteinExistence type="inferred from homology"/>
<dbReference type="PANTHER" id="PTHR31447:SF23">
    <property type="entry name" value="2-OXOGLUTARATE AND FE(II)-DEPENDENT OXYGENASE SUPERFAMILY PROTEIN"/>
    <property type="match status" value="1"/>
</dbReference>
<dbReference type="InterPro" id="IPR027450">
    <property type="entry name" value="AlkB-like"/>
</dbReference>
<feature type="region of interest" description="Disordered" evidence="2">
    <location>
        <begin position="1"/>
        <end position="24"/>
    </location>
</feature>
<dbReference type="Proteomes" id="UP001231189">
    <property type="component" value="Unassembled WGS sequence"/>
</dbReference>
<evidence type="ECO:0000313" key="5">
    <source>
        <dbReference type="Proteomes" id="UP001231189"/>
    </source>
</evidence>
<dbReference type="AlphaFoldDB" id="A0AAD8U6F8"/>
<dbReference type="InterPro" id="IPR044842">
    <property type="entry name" value="ALKBH9B/ALKBH10B-like"/>
</dbReference>
<dbReference type="InterPro" id="IPR005123">
    <property type="entry name" value="Oxoglu/Fe-dep_dioxygenase_dom"/>
</dbReference>
<feature type="region of interest" description="Disordered" evidence="2">
    <location>
        <begin position="269"/>
        <end position="291"/>
    </location>
</feature>
<evidence type="ECO:0000313" key="4">
    <source>
        <dbReference type="EMBL" id="KAK1698664.1"/>
    </source>
</evidence>
<dbReference type="GO" id="GO:0003729">
    <property type="term" value="F:mRNA binding"/>
    <property type="evidence" value="ECO:0007669"/>
    <property type="project" value="InterPro"/>
</dbReference>
<feature type="domain" description="Fe2OG dioxygenase" evidence="3">
    <location>
        <begin position="140"/>
        <end position="239"/>
    </location>
</feature>
<dbReference type="SUPFAM" id="SSF51197">
    <property type="entry name" value="Clavaminate synthase-like"/>
    <property type="match status" value="1"/>
</dbReference>
<dbReference type="GO" id="GO:0032451">
    <property type="term" value="F:demethylase activity"/>
    <property type="evidence" value="ECO:0007669"/>
    <property type="project" value="InterPro"/>
</dbReference>
<keyword evidence="5" id="KW-1185">Reference proteome</keyword>
<feature type="region of interest" description="Disordered" evidence="2">
    <location>
        <begin position="330"/>
        <end position="392"/>
    </location>
</feature>
<evidence type="ECO:0000259" key="3">
    <source>
        <dbReference type="PROSITE" id="PS51471"/>
    </source>
</evidence>
<gene>
    <name evidence="4" type="ORF">QYE76_015361</name>
</gene>